<name>A0A0V8QCJ0_9FIRM</name>
<protein>
    <submittedName>
        <fullName evidence="1">Uncharacterized protein</fullName>
    </submittedName>
</protein>
<dbReference type="AlphaFoldDB" id="A0A0V8QCJ0"/>
<evidence type="ECO:0000313" key="1">
    <source>
        <dbReference type="EMBL" id="KSV58258.1"/>
    </source>
</evidence>
<comment type="caution">
    <text evidence="1">The sequence shown here is derived from an EMBL/GenBank/DDBJ whole genome shotgun (WGS) entry which is preliminary data.</text>
</comment>
<proteinExistence type="predicted"/>
<organism evidence="1 2">
    <name type="scientific">Acetivibrio ethanolgignens</name>
    <dbReference type="NCBI Taxonomy" id="290052"/>
    <lineage>
        <taxon>Bacteria</taxon>
        <taxon>Bacillati</taxon>
        <taxon>Bacillota</taxon>
        <taxon>Clostridia</taxon>
        <taxon>Eubacteriales</taxon>
        <taxon>Oscillospiraceae</taxon>
        <taxon>Acetivibrio</taxon>
    </lineage>
</organism>
<keyword evidence="2" id="KW-1185">Reference proteome</keyword>
<dbReference type="STRING" id="290052.ASU35_13425"/>
<gene>
    <name evidence="1" type="ORF">ASU35_13425</name>
</gene>
<sequence length="108" mass="13029">MFRANYMYRDEVSTEIVADFDKRKVEIKNHTDNLLKRAFGINETPTFDNFLEFLEDRCFPRTRDKLYIHLYELGLDSYDPLQIVIRTKGRVEGDFMWLDILEVQDEQL</sequence>
<dbReference type="Proteomes" id="UP000054874">
    <property type="component" value="Unassembled WGS sequence"/>
</dbReference>
<reference evidence="1 2" key="1">
    <citation type="submission" date="2015-11" db="EMBL/GenBank/DDBJ databases">
        <title>Butyribacter intestini gen. nov., sp. nov., a butyric acid-producing bacterium of the family Lachnospiraceae isolated from the human faeces.</title>
        <authorList>
            <person name="Zou Y."/>
            <person name="Xue W."/>
            <person name="Luo G."/>
            <person name="Lv M."/>
        </authorList>
    </citation>
    <scope>NUCLEOTIDE SEQUENCE [LARGE SCALE GENOMIC DNA]</scope>
    <source>
        <strain evidence="1 2">ACET-33324</strain>
    </source>
</reference>
<accession>A0A0V8QCJ0</accession>
<evidence type="ECO:0000313" key="2">
    <source>
        <dbReference type="Proteomes" id="UP000054874"/>
    </source>
</evidence>
<dbReference type="RefSeq" id="WP_058353495.1">
    <property type="nucleotide sequence ID" value="NZ_CABMMD010000178.1"/>
</dbReference>
<dbReference type="EMBL" id="LNAM01000178">
    <property type="protein sequence ID" value="KSV58258.1"/>
    <property type="molecule type" value="Genomic_DNA"/>
</dbReference>
<dbReference type="OrthoDB" id="2041363at2"/>